<reference evidence="1" key="1">
    <citation type="journal article" date="2019" name="bioRxiv">
        <title>The Genome of the Zebra Mussel, Dreissena polymorpha: A Resource for Invasive Species Research.</title>
        <authorList>
            <person name="McCartney M.A."/>
            <person name="Auch B."/>
            <person name="Kono T."/>
            <person name="Mallez S."/>
            <person name="Zhang Y."/>
            <person name="Obille A."/>
            <person name="Becker A."/>
            <person name="Abrahante J.E."/>
            <person name="Garbe J."/>
            <person name="Badalamenti J.P."/>
            <person name="Herman A."/>
            <person name="Mangelson H."/>
            <person name="Liachko I."/>
            <person name="Sullivan S."/>
            <person name="Sone E.D."/>
            <person name="Koren S."/>
            <person name="Silverstein K.A.T."/>
            <person name="Beckman K.B."/>
            <person name="Gohl D.M."/>
        </authorList>
    </citation>
    <scope>NUCLEOTIDE SEQUENCE</scope>
    <source>
        <strain evidence="1">Duluth1</strain>
        <tissue evidence="1">Whole animal</tissue>
    </source>
</reference>
<name>A0A9D3YF76_DREPO</name>
<dbReference type="EMBL" id="JAIWYP010000016">
    <property type="protein sequence ID" value="KAH3697307.1"/>
    <property type="molecule type" value="Genomic_DNA"/>
</dbReference>
<reference evidence="1" key="2">
    <citation type="submission" date="2020-11" db="EMBL/GenBank/DDBJ databases">
        <authorList>
            <person name="McCartney M.A."/>
            <person name="Auch B."/>
            <person name="Kono T."/>
            <person name="Mallez S."/>
            <person name="Becker A."/>
            <person name="Gohl D.M."/>
            <person name="Silverstein K.A.T."/>
            <person name="Koren S."/>
            <person name="Bechman K.B."/>
            <person name="Herman A."/>
            <person name="Abrahante J.E."/>
            <person name="Garbe J."/>
        </authorList>
    </citation>
    <scope>NUCLEOTIDE SEQUENCE</scope>
    <source>
        <strain evidence="1">Duluth1</strain>
        <tissue evidence="1">Whole animal</tissue>
    </source>
</reference>
<evidence type="ECO:0000313" key="2">
    <source>
        <dbReference type="Proteomes" id="UP000828390"/>
    </source>
</evidence>
<organism evidence="1 2">
    <name type="scientific">Dreissena polymorpha</name>
    <name type="common">Zebra mussel</name>
    <name type="synonym">Mytilus polymorpha</name>
    <dbReference type="NCBI Taxonomy" id="45954"/>
    <lineage>
        <taxon>Eukaryota</taxon>
        <taxon>Metazoa</taxon>
        <taxon>Spiralia</taxon>
        <taxon>Lophotrochozoa</taxon>
        <taxon>Mollusca</taxon>
        <taxon>Bivalvia</taxon>
        <taxon>Autobranchia</taxon>
        <taxon>Heteroconchia</taxon>
        <taxon>Euheterodonta</taxon>
        <taxon>Imparidentia</taxon>
        <taxon>Neoheterodontei</taxon>
        <taxon>Myida</taxon>
        <taxon>Dreissenoidea</taxon>
        <taxon>Dreissenidae</taxon>
        <taxon>Dreissena</taxon>
    </lineage>
</organism>
<gene>
    <name evidence="1" type="ORF">DPMN_084805</name>
</gene>
<evidence type="ECO:0000313" key="1">
    <source>
        <dbReference type="EMBL" id="KAH3697307.1"/>
    </source>
</evidence>
<dbReference type="Proteomes" id="UP000828390">
    <property type="component" value="Unassembled WGS sequence"/>
</dbReference>
<protein>
    <submittedName>
        <fullName evidence="1">Uncharacterized protein</fullName>
    </submittedName>
</protein>
<comment type="caution">
    <text evidence="1">The sequence shown here is derived from an EMBL/GenBank/DDBJ whole genome shotgun (WGS) entry which is preliminary data.</text>
</comment>
<proteinExistence type="predicted"/>
<dbReference type="AlphaFoldDB" id="A0A9D3YF76"/>
<keyword evidence="2" id="KW-1185">Reference proteome</keyword>
<sequence>MGGNEMMYEFDGEMGDDGIMYDYDDVRTGEQIGDRNVGCNQWCWVRWNRFRWMTYCCG</sequence>
<accession>A0A9D3YF76</accession>